<dbReference type="InterPro" id="IPR051420">
    <property type="entry name" value="Ser_Thr_Kinases_DiverseReg"/>
</dbReference>
<organism evidence="10 11">
    <name type="scientific">Coffea arabica</name>
    <name type="common">Arabian coffee</name>
    <dbReference type="NCBI Taxonomy" id="13443"/>
    <lineage>
        <taxon>Eukaryota</taxon>
        <taxon>Viridiplantae</taxon>
        <taxon>Streptophyta</taxon>
        <taxon>Embryophyta</taxon>
        <taxon>Tracheophyta</taxon>
        <taxon>Spermatophyta</taxon>
        <taxon>Magnoliopsida</taxon>
        <taxon>eudicotyledons</taxon>
        <taxon>Gunneridae</taxon>
        <taxon>Pentapetalae</taxon>
        <taxon>asterids</taxon>
        <taxon>lamiids</taxon>
        <taxon>Gentianales</taxon>
        <taxon>Rubiaceae</taxon>
        <taxon>Ixoroideae</taxon>
        <taxon>Gardenieae complex</taxon>
        <taxon>Bertiereae - Coffeeae clade</taxon>
        <taxon>Coffeeae</taxon>
        <taxon>Coffea</taxon>
    </lineage>
</organism>
<dbReference type="InterPro" id="IPR001245">
    <property type="entry name" value="Ser-Thr/Tyr_kinase_cat_dom"/>
</dbReference>
<dbReference type="RefSeq" id="XP_071939089.1">
    <property type="nucleotide sequence ID" value="XM_072082988.1"/>
</dbReference>
<accession>A0ABM4X4X8</accession>
<comment type="catalytic activity">
    <reaction evidence="7">
        <text>L-threonyl-[protein] + ATP = O-phospho-L-threonyl-[protein] + ADP + H(+)</text>
        <dbReference type="Rhea" id="RHEA:46608"/>
        <dbReference type="Rhea" id="RHEA-COMP:11060"/>
        <dbReference type="Rhea" id="RHEA-COMP:11605"/>
        <dbReference type="ChEBI" id="CHEBI:15378"/>
        <dbReference type="ChEBI" id="CHEBI:30013"/>
        <dbReference type="ChEBI" id="CHEBI:30616"/>
        <dbReference type="ChEBI" id="CHEBI:61977"/>
        <dbReference type="ChEBI" id="CHEBI:456216"/>
        <dbReference type="EC" id="2.7.11.1"/>
    </reaction>
</comment>
<dbReference type="InterPro" id="IPR011009">
    <property type="entry name" value="Kinase-like_dom_sf"/>
</dbReference>
<comment type="catalytic activity">
    <reaction evidence="8">
        <text>L-seryl-[protein] + ATP = O-phospho-L-seryl-[protein] + ADP + H(+)</text>
        <dbReference type="Rhea" id="RHEA:17989"/>
        <dbReference type="Rhea" id="RHEA-COMP:9863"/>
        <dbReference type="Rhea" id="RHEA-COMP:11604"/>
        <dbReference type="ChEBI" id="CHEBI:15378"/>
        <dbReference type="ChEBI" id="CHEBI:29999"/>
        <dbReference type="ChEBI" id="CHEBI:30616"/>
        <dbReference type="ChEBI" id="CHEBI:83421"/>
        <dbReference type="ChEBI" id="CHEBI:456216"/>
        <dbReference type="EC" id="2.7.11.1"/>
    </reaction>
</comment>
<keyword evidence="5" id="KW-0418">Kinase</keyword>
<name>A0ABM4X4X8_COFAR</name>
<keyword evidence="6" id="KW-0067">ATP-binding</keyword>
<keyword evidence="3" id="KW-0808">Transferase</keyword>
<evidence type="ECO:0000313" key="10">
    <source>
        <dbReference type="Proteomes" id="UP001652660"/>
    </source>
</evidence>
<dbReference type="EC" id="2.7.11.1" evidence="1"/>
<feature type="domain" description="Serine-threonine/tyrosine-protein kinase catalytic" evidence="9">
    <location>
        <begin position="2"/>
        <end position="91"/>
    </location>
</feature>
<evidence type="ECO:0000313" key="11">
    <source>
        <dbReference type="RefSeq" id="XP_071939089.1"/>
    </source>
</evidence>
<dbReference type="Gene3D" id="1.10.510.10">
    <property type="entry name" value="Transferase(Phosphotransferase) domain 1"/>
    <property type="match status" value="1"/>
</dbReference>
<dbReference type="PANTHER" id="PTHR48005">
    <property type="entry name" value="LEUCINE RICH REPEAT KINASE 2"/>
    <property type="match status" value="1"/>
</dbReference>
<reference evidence="11" key="1">
    <citation type="submission" date="2025-08" db="UniProtKB">
        <authorList>
            <consortium name="RefSeq"/>
        </authorList>
    </citation>
    <scope>IDENTIFICATION</scope>
    <source>
        <tissue evidence="11">Leaves</tissue>
    </source>
</reference>
<dbReference type="Proteomes" id="UP001652660">
    <property type="component" value="Chromosome 3c"/>
</dbReference>
<protein>
    <recommendedName>
        <fullName evidence="1">non-specific serine/threonine protein kinase</fullName>
        <ecNumber evidence="1">2.7.11.1</ecNumber>
    </recommendedName>
</protein>
<evidence type="ECO:0000256" key="2">
    <source>
        <dbReference type="ARBA" id="ARBA00022527"/>
    </source>
</evidence>
<evidence type="ECO:0000256" key="1">
    <source>
        <dbReference type="ARBA" id="ARBA00012513"/>
    </source>
</evidence>
<keyword evidence="10" id="KW-1185">Reference proteome</keyword>
<evidence type="ECO:0000259" key="9">
    <source>
        <dbReference type="Pfam" id="PF07714"/>
    </source>
</evidence>
<evidence type="ECO:0000256" key="7">
    <source>
        <dbReference type="ARBA" id="ARBA00047899"/>
    </source>
</evidence>
<dbReference type="GeneID" id="140037845"/>
<gene>
    <name evidence="11" type="primary">LOC140037845</name>
</gene>
<evidence type="ECO:0000256" key="3">
    <source>
        <dbReference type="ARBA" id="ARBA00022679"/>
    </source>
</evidence>
<evidence type="ECO:0000256" key="4">
    <source>
        <dbReference type="ARBA" id="ARBA00022741"/>
    </source>
</evidence>
<evidence type="ECO:0000256" key="5">
    <source>
        <dbReference type="ARBA" id="ARBA00022777"/>
    </source>
</evidence>
<dbReference type="Pfam" id="PF07714">
    <property type="entry name" value="PK_Tyr_Ser-Thr"/>
    <property type="match status" value="1"/>
</dbReference>
<dbReference type="SUPFAM" id="SSF56112">
    <property type="entry name" value="Protein kinase-like (PK-like)"/>
    <property type="match status" value="1"/>
</dbReference>
<proteinExistence type="predicted"/>
<keyword evidence="2" id="KW-0723">Serine/threonine-protein kinase</keyword>
<dbReference type="PANTHER" id="PTHR48005:SF70">
    <property type="entry name" value="MDIS1-INTERACTING RECEPTOR LIKE KINASE 2-LIKE"/>
    <property type="match status" value="1"/>
</dbReference>
<evidence type="ECO:0000256" key="6">
    <source>
        <dbReference type="ARBA" id="ARBA00022840"/>
    </source>
</evidence>
<sequence length="102" mass="11709">MEFVYTIKVNEKCDVYSFGVLAMEIIKGKHPGDLTANMMSSNLEDVELKDLLDQRLLYPNQETEKILISIFKLARECLHADPQCRPTMLFISTLISTREPSK</sequence>
<evidence type="ECO:0000256" key="8">
    <source>
        <dbReference type="ARBA" id="ARBA00048679"/>
    </source>
</evidence>
<keyword evidence="4" id="KW-0547">Nucleotide-binding</keyword>